<dbReference type="Gene3D" id="3.30.590.10">
    <property type="entry name" value="Glutamine synthetase/guanido kinase, catalytic domain"/>
    <property type="match status" value="1"/>
</dbReference>
<keyword evidence="3 7" id="KW-0547">Nucleotide-binding</keyword>
<evidence type="ECO:0000313" key="12">
    <source>
        <dbReference type="Proteomes" id="UP000887567"/>
    </source>
</evidence>
<evidence type="ECO:0000259" key="9">
    <source>
        <dbReference type="PROSITE" id="PS51509"/>
    </source>
</evidence>
<keyword evidence="5 7" id="KW-0067">ATP-binding</keyword>
<dbReference type="GO" id="GO:0046314">
    <property type="term" value="P:phosphocreatine biosynthetic process"/>
    <property type="evidence" value="ECO:0007669"/>
    <property type="project" value="InterPro"/>
</dbReference>
<dbReference type="AlphaFoldDB" id="A0A913XWR8"/>
<accession>A0A913XWR8</accession>
<dbReference type="Proteomes" id="UP000887567">
    <property type="component" value="Unplaced"/>
</dbReference>
<evidence type="ECO:0000256" key="2">
    <source>
        <dbReference type="ARBA" id="ARBA00022679"/>
    </source>
</evidence>
<protein>
    <submittedName>
        <fullName evidence="11">Uncharacterized protein</fullName>
    </submittedName>
</protein>
<reference evidence="11" key="1">
    <citation type="submission" date="2022-11" db="UniProtKB">
        <authorList>
            <consortium name="EnsemblMetazoa"/>
        </authorList>
    </citation>
    <scope>IDENTIFICATION</scope>
</reference>
<keyword evidence="8" id="KW-0472">Membrane</keyword>
<feature type="domain" description="Phosphagen kinase C-terminal" evidence="10">
    <location>
        <begin position="161"/>
        <end position="367"/>
    </location>
</feature>
<dbReference type="GO" id="GO:0004111">
    <property type="term" value="F:creatine kinase activity"/>
    <property type="evidence" value="ECO:0007669"/>
    <property type="project" value="InterPro"/>
</dbReference>
<comment type="caution">
    <text evidence="7">Lacks conserved residue(s) required for the propagation of feature annotation.</text>
</comment>
<dbReference type="SUPFAM" id="SSF55931">
    <property type="entry name" value="Glutamine synthetase/guanido kinase"/>
    <property type="match status" value="1"/>
</dbReference>
<dbReference type="InterPro" id="IPR036802">
    <property type="entry name" value="ATP-guanido_PTrfase_N_sf"/>
</dbReference>
<sequence>MSISIDVEELGQIGGISQPKLAVALLAGVGVVSAWYVYRKHCKIPIHGGPSKLYQEIKNSNTILSEHLTPELLLKLKKVETSKGYTLNDLVQNGLNNIKNRQNREPGLIIGDEECYEVFRELIDPLLMKFYGINDMRSLKMECFNKVDWRKVKGGRLLDKRILSCVLCSSRNMSGYPFVSTINNQDREEIAAIFVRVLTRLSVPYRGDYARLCNLAKWQQERLHLFEHYNIPSKEDEAPQGLDLSWPDGRLIWWTEDRRCKAFVNFADHVKFVISRSKGDLQQILKDYMELVSSFETFLKVYEDKSFAWSFKYGYLTSNLTDIGTGLHVEVKLQFHEIHKTEFFERIKNSIPVVVEHSGMLSIFAYL</sequence>
<dbReference type="Pfam" id="PF00217">
    <property type="entry name" value="ATP-gua_Ptrans"/>
    <property type="match status" value="1"/>
</dbReference>
<keyword evidence="2 7" id="KW-0808">Transferase</keyword>
<evidence type="ECO:0000256" key="1">
    <source>
        <dbReference type="ARBA" id="ARBA00006798"/>
    </source>
</evidence>
<feature type="transmembrane region" description="Helical" evidence="8">
    <location>
        <begin position="21"/>
        <end position="38"/>
    </location>
</feature>
<dbReference type="InterPro" id="IPR014746">
    <property type="entry name" value="Gln_synth/guanido_kin_cat_dom"/>
</dbReference>
<dbReference type="PANTHER" id="PTHR11547">
    <property type="entry name" value="ARGININE OR CREATINE KINASE"/>
    <property type="match status" value="1"/>
</dbReference>
<dbReference type="SUPFAM" id="SSF48034">
    <property type="entry name" value="Guanido kinase N-terminal domain"/>
    <property type="match status" value="1"/>
</dbReference>
<evidence type="ECO:0000256" key="8">
    <source>
        <dbReference type="SAM" id="Phobius"/>
    </source>
</evidence>
<dbReference type="InterPro" id="IPR022414">
    <property type="entry name" value="ATP-guanido_PTrfase_cat"/>
</dbReference>
<keyword evidence="12" id="KW-1185">Reference proteome</keyword>
<dbReference type="OrthoDB" id="432281at2759"/>
<evidence type="ECO:0000259" key="10">
    <source>
        <dbReference type="PROSITE" id="PS51510"/>
    </source>
</evidence>
<evidence type="ECO:0000256" key="6">
    <source>
        <dbReference type="PROSITE-ProRule" id="PRU00842"/>
    </source>
</evidence>
<dbReference type="InterPro" id="IPR000749">
    <property type="entry name" value="ATP-guanido_PTrfase"/>
</dbReference>
<dbReference type="PANTHER" id="PTHR11547:SF38">
    <property type="entry name" value="ARGININE KINASE 1-RELATED"/>
    <property type="match status" value="1"/>
</dbReference>
<dbReference type="Pfam" id="PF02807">
    <property type="entry name" value="ATP-gua_PtransN"/>
    <property type="match status" value="1"/>
</dbReference>
<feature type="binding site" evidence="7">
    <location>
        <begin position="164"/>
        <end position="168"/>
    </location>
    <ligand>
        <name>ATP</name>
        <dbReference type="ChEBI" id="CHEBI:30616"/>
    </ligand>
</feature>
<proteinExistence type="inferred from homology"/>
<keyword evidence="8" id="KW-0812">Transmembrane</keyword>
<name>A0A913XWR8_EXADI</name>
<evidence type="ECO:0000256" key="4">
    <source>
        <dbReference type="ARBA" id="ARBA00022777"/>
    </source>
</evidence>
<evidence type="ECO:0000256" key="3">
    <source>
        <dbReference type="ARBA" id="ARBA00022741"/>
    </source>
</evidence>
<evidence type="ECO:0000256" key="7">
    <source>
        <dbReference type="PROSITE-ProRule" id="PRU00843"/>
    </source>
</evidence>
<dbReference type="PROSITE" id="PS51510">
    <property type="entry name" value="PHOSPHAGEN_KINASE_C"/>
    <property type="match status" value="1"/>
</dbReference>
<dbReference type="GO" id="GO:0005524">
    <property type="term" value="F:ATP binding"/>
    <property type="evidence" value="ECO:0007669"/>
    <property type="project" value="UniProtKB-UniRule"/>
</dbReference>
<dbReference type="OMA" id="IVESIWE"/>
<feature type="binding site" evidence="7">
    <location>
        <begin position="328"/>
        <end position="332"/>
    </location>
    <ligand>
        <name>ATP</name>
        <dbReference type="ChEBI" id="CHEBI:30616"/>
    </ligand>
</feature>
<dbReference type="EnsemblMetazoa" id="XM_021055381.2">
    <property type="protein sequence ID" value="XP_020911040.1"/>
    <property type="gene ID" value="LOC110248819"/>
</dbReference>
<evidence type="ECO:0000313" key="11">
    <source>
        <dbReference type="EnsemblMetazoa" id="XP_020911040.1"/>
    </source>
</evidence>
<dbReference type="RefSeq" id="XP_020911040.1">
    <property type="nucleotide sequence ID" value="XM_021055381.2"/>
</dbReference>
<keyword evidence="4 7" id="KW-0418">Kinase</keyword>
<dbReference type="KEGG" id="epa:110248819"/>
<keyword evidence="8" id="KW-1133">Transmembrane helix</keyword>
<dbReference type="Gene3D" id="1.10.135.10">
    <property type="entry name" value="ATP:guanido phosphotransferase, N-terminal domain"/>
    <property type="match status" value="1"/>
</dbReference>
<dbReference type="GO" id="GO:0005615">
    <property type="term" value="C:extracellular space"/>
    <property type="evidence" value="ECO:0007669"/>
    <property type="project" value="TreeGrafter"/>
</dbReference>
<dbReference type="PROSITE" id="PS51509">
    <property type="entry name" value="PHOSPHAGEN_KINASE_N"/>
    <property type="match status" value="1"/>
</dbReference>
<comment type="similarity">
    <text evidence="1 6">Belongs to the ATP:guanido phosphotransferase family.</text>
</comment>
<dbReference type="GeneID" id="110248819"/>
<evidence type="ECO:0000256" key="5">
    <source>
        <dbReference type="ARBA" id="ARBA00022840"/>
    </source>
</evidence>
<organism evidence="11 12">
    <name type="scientific">Exaiptasia diaphana</name>
    <name type="common">Tropical sea anemone</name>
    <name type="synonym">Aiptasia pulchella</name>
    <dbReference type="NCBI Taxonomy" id="2652724"/>
    <lineage>
        <taxon>Eukaryota</taxon>
        <taxon>Metazoa</taxon>
        <taxon>Cnidaria</taxon>
        <taxon>Anthozoa</taxon>
        <taxon>Hexacorallia</taxon>
        <taxon>Actiniaria</taxon>
        <taxon>Aiptasiidae</taxon>
        <taxon>Exaiptasia</taxon>
    </lineage>
</organism>
<feature type="domain" description="Phosphagen kinase N-terminal" evidence="9">
    <location>
        <begin position="45"/>
        <end position="132"/>
    </location>
</feature>
<dbReference type="InterPro" id="IPR022413">
    <property type="entry name" value="ATP-guanido_PTrfase_N"/>
</dbReference>